<dbReference type="InterPro" id="IPR018060">
    <property type="entry name" value="HTH_AraC"/>
</dbReference>
<dbReference type="SMART" id="SM00342">
    <property type="entry name" value="HTH_ARAC"/>
    <property type="match status" value="1"/>
</dbReference>
<evidence type="ECO:0000313" key="6">
    <source>
        <dbReference type="Proteomes" id="UP000681290"/>
    </source>
</evidence>
<dbReference type="Pfam" id="PF12833">
    <property type="entry name" value="HTH_18"/>
    <property type="match status" value="1"/>
</dbReference>
<proteinExistence type="predicted"/>
<evidence type="ECO:0000256" key="1">
    <source>
        <dbReference type="ARBA" id="ARBA00023015"/>
    </source>
</evidence>
<gene>
    <name evidence="5" type="ORF">J15TS10_28410</name>
</gene>
<dbReference type="PANTHER" id="PTHR43280:SF28">
    <property type="entry name" value="HTH-TYPE TRANSCRIPTIONAL ACTIVATOR RHAS"/>
    <property type="match status" value="1"/>
</dbReference>
<evidence type="ECO:0000313" key="5">
    <source>
        <dbReference type="EMBL" id="GIP59027.1"/>
    </source>
</evidence>
<protein>
    <submittedName>
        <fullName evidence="5">AraC family transcriptional regulator</fullName>
    </submittedName>
</protein>
<keyword evidence="2" id="KW-0238">DNA-binding</keyword>
<name>A0ABQ4MSR1_9BACL</name>
<dbReference type="EMBL" id="BOSM01000004">
    <property type="protein sequence ID" value="GIP59027.1"/>
    <property type="molecule type" value="Genomic_DNA"/>
</dbReference>
<feature type="domain" description="HTH araC/xylS-type" evidence="4">
    <location>
        <begin position="26"/>
        <end position="124"/>
    </location>
</feature>
<organism evidence="5 6">
    <name type="scientific">Paenibacillus woosongensis</name>
    <dbReference type="NCBI Taxonomy" id="307580"/>
    <lineage>
        <taxon>Bacteria</taxon>
        <taxon>Bacillati</taxon>
        <taxon>Bacillota</taxon>
        <taxon>Bacilli</taxon>
        <taxon>Bacillales</taxon>
        <taxon>Paenibacillaceae</taxon>
        <taxon>Paenibacillus</taxon>
    </lineage>
</organism>
<keyword evidence="6" id="KW-1185">Reference proteome</keyword>
<sequence length="283" mass="32219">MEKYEEFSKRGVGVEKEGTDQYSEIDEVIAYIHKHIDEPLQLSHLADIASYSPYHFTRIFKEKIGLPPLYYVSALRLQKAKDLLLQTNLTIRDIGLEIGQQSLGTFTTRFTERVGVTPSEFRRSAQEADAHFKSLRNLSDWETMSSVLLPGNSTIEGRIYSAVPFDGFILIGLFAKPIPEGLPLYGTLLPSLGRFRFADVRPGTYYLMATSVSWEMRAKDFLLPHTTLRTRSHAPIVVGPHTPVRHQEVMLHPAKQDDPPILVSLPLLMQNFLHLKNSSWQRK</sequence>
<comment type="caution">
    <text evidence="5">The sequence shown here is derived from an EMBL/GenBank/DDBJ whole genome shotgun (WGS) entry which is preliminary data.</text>
</comment>
<dbReference type="PANTHER" id="PTHR43280">
    <property type="entry name" value="ARAC-FAMILY TRANSCRIPTIONAL REGULATOR"/>
    <property type="match status" value="1"/>
</dbReference>
<keyword evidence="3" id="KW-0804">Transcription</keyword>
<dbReference type="InterPro" id="IPR009057">
    <property type="entry name" value="Homeodomain-like_sf"/>
</dbReference>
<dbReference type="PROSITE" id="PS01124">
    <property type="entry name" value="HTH_ARAC_FAMILY_2"/>
    <property type="match status" value="1"/>
</dbReference>
<accession>A0ABQ4MSR1</accession>
<keyword evidence="1" id="KW-0805">Transcription regulation</keyword>
<dbReference type="Gene3D" id="1.10.10.60">
    <property type="entry name" value="Homeodomain-like"/>
    <property type="match status" value="2"/>
</dbReference>
<evidence type="ECO:0000256" key="3">
    <source>
        <dbReference type="ARBA" id="ARBA00023163"/>
    </source>
</evidence>
<dbReference type="SUPFAM" id="SSF46689">
    <property type="entry name" value="Homeodomain-like"/>
    <property type="match status" value="2"/>
</dbReference>
<evidence type="ECO:0000259" key="4">
    <source>
        <dbReference type="PROSITE" id="PS01124"/>
    </source>
</evidence>
<reference evidence="5 6" key="1">
    <citation type="submission" date="2021-03" db="EMBL/GenBank/DDBJ databases">
        <title>Antimicrobial resistance genes in bacteria isolated from Japanese honey, and their potential for conferring macrolide and lincosamide resistance in the American foulbrood pathogen Paenibacillus larvae.</title>
        <authorList>
            <person name="Okamoto M."/>
            <person name="Kumagai M."/>
            <person name="Kanamori H."/>
            <person name="Takamatsu D."/>
        </authorList>
    </citation>
    <scope>NUCLEOTIDE SEQUENCE [LARGE SCALE GENOMIC DNA]</scope>
    <source>
        <strain evidence="5 6">J15TS10</strain>
    </source>
</reference>
<dbReference type="Proteomes" id="UP000681290">
    <property type="component" value="Unassembled WGS sequence"/>
</dbReference>
<evidence type="ECO:0000256" key="2">
    <source>
        <dbReference type="ARBA" id="ARBA00023125"/>
    </source>
</evidence>